<accession>A0A699R2F5</accession>
<feature type="non-terminal residue" evidence="1">
    <location>
        <position position="1"/>
    </location>
</feature>
<comment type="caution">
    <text evidence="1">The sequence shown here is derived from an EMBL/GenBank/DDBJ whole genome shotgun (WGS) entry which is preliminary data.</text>
</comment>
<protein>
    <submittedName>
        <fullName evidence="1">Uncharacterized protein</fullName>
    </submittedName>
</protein>
<name>A0A699R2F5_TANCI</name>
<sequence>WAFKLCLGRSKPMVINKARTLNGGSHSFLLKASATTFAFPG</sequence>
<gene>
    <name evidence="1" type="ORF">Tci_851127</name>
</gene>
<dbReference type="EMBL" id="BKCJ011069132">
    <property type="protein sequence ID" value="GFC79157.1"/>
    <property type="molecule type" value="Genomic_DNA"/>
</dbReference>
<reference evidence="1" key="1">
    <citation type="journal article" date="2019" name="Sci. Rep.">
        <title>Draft genome of Tanacetum cinerariifolium, the natural source of mosquito coil.</title>
        <authorList>
            <person name="Yamashiro T."/>
            <person name="Shiraishi A."/>
            <person name="Satake H."/>
            <person name="Nakayama K."/>
        </authorList>
    </citation>
    <scope>NUCLEOTIDE SEQUENCE</scope>
</reference>
<dbReference type="AlphaFoldDB" id="A0A699R2F5"/>
<organism evidence="1">
    <name type="scientific">Tanacetum cinerariifolium</name>
    <name type="common">Dalmatian daisy</name>
    <name type="synonym">Chrysanthemum cinerariifolium</name>
    <dbReference type="NCBI Taxonomy" id="118510"/>
    <lineage>
        <taxon>Eukaryota</taxon>
        <taxon>Viridiplantae</taxon>
        <taxon>Streptophyta</taxon>
        <taxon>Embryophyta</taxon>
        <taxon>Tracheophyta</taxon>
        <taxon>Spermatophyta</taxon>
        <taxon>Magnoliopsida</taxon>
        <taxon>eudicotyledons</taxon>
        <taxon>Gunneridae</taxon>
        <taxon>Pentapetalae</taxon>
        <taxon>asterids</taxon>
        <taxon>campanulids</taxon>
        <taxon>Asterales</taxon>
        <taxon>Asteraceae</taxon>
        <taxon>Asteroideae</taxon>
        <taxon>Anthemideae</taxon>
        <taxon>Anthemidinae</taxon>
        <taxon>Tanacetum</taxon>
    </lineage>
</organism>
<evidence type="ECO:0000313" key="1">
    <source>
        <dbReference type="EMBL" id="GFC79157.1"/>
    </source>
</evidence>
<proteinExistence type="predicted"/>